<gene>
    <name evidence="1" type="ORF">M6B38_250985</name>
</gene>
<dbReference type="Proteomes" id="UP001140949">
    <property type="component" value="Unassembled WGS sequence"/>
</dbReference>
<evidence type="ECO:0000313" key="2">
    <source>
        <dbReference type="Proteomes" id="UP001140949"/>
    </source>
</evidence>
<reference evidence="1" key="2">
    <citation type="submission" date="2023-04" db="EMBL/GenBank/DDBJ databases">
        <authorList>
            <person name="Bruccoleri R.E."/>
            <person name="Oakeley E.J."/>
            <person name="Faust A.-M."/>
            <person name="Dessus-Babus S."/>
            <person name="Altorfer M."/>
            <person name="Burckhardt D."/>
            <person name="Oertli M."/>
            <person name="Naumann U."/>
            <person name="Petersen F."/>
            <person name="Wong J."/>
        </authorList>
    </citation>
    <scope>NUCLEOTIDE SEQUENCE</scope>
    <source>
        <strain evidence="1">GSM-AAB239-AS_SAM_17_03QT</strain>
        <tissue evidence="1">Leaf</tissue>
    </source>
</reference>
<accession>A0AAX6IIJ9</accession>
<dbReference type="EMBL" id="JANAVB010001000">
    <property type="protein sequence ID" value="KAJ6853089.1"/>
    <property type="molecule type" value="Genomic_DNA"/>
</dbReference>
<keyword evidence="2" id="KW-1185">Reference proteome</keyword>
<name>A0AAX6IIJ9_IRIPA</name>
<dbReference type="AlphaFoldDB" id="A0AAX6IIJ9"/>
<evidence type="ECO:0000313" key="1">
    <source>
        <dbReference type="EMBL" id="KAJ6853089.1"/>
    </source>
</evidence>
<proteinExistence type="predicted"/>
<protein>
    <submittedName>
        <fullName evidence="1">Uncharacterized protein</fullName>
    </submittedName>
</protein>
<organism evidence="1 2">
    <name type="scientific">Iris pallida</name>
    <name type="common">Sweet iris</name>
    <dbReference type="NCBI Taxonomy" id="29817"/>
    <lineage>
        <taxon>Eukaryota</taxon>
        <taxon>Viridiplantae</taxon>
        <taxon>Streptophyta</taxon>
        <taxon>Embryophyta</taxon>
        <taxon>Tracheophyta</taxon>
        <taxon>Spermatophyta</taxon>
        <taxon>Magnoliopsida</taxon>
        <taxon>Liliopsida</taxon>
        <taxon>Asparagales</taxon>
        <taxon>Iridaceae</taxon>
        <taxon>Iridoideae</taxon>
        <taxon>Irideae</taxon>
        <taxon>Iris</taxon>
    </lineage>
</organism>
<sequence length="94" mass="10436">MELCGVHRKPGVDGPRRVDIFRFGGGRGDCPSAFPVLADLCRFALRSVLHIVQHHSLSSDLADENGGLWYCCEGKIRLQVVMEIILTGRPYIVN</sequence>
<reference evidence="1" key="1">
    <citation type="journal article" date="2023" name="GigaByte">
        <title>Genome assembly of the bearded iris, Iris pallida Lam.</title>
        <authorList>
            <person name="Bruccoleri R.E."/>
            <person name="Oakeley E.J."/>
            <person name="Faust A.M.E."/>
            <person name="Altorfer M."/>
            <person name="Dessus-Babus S."/>
            <person name="Burckhardt D."/>
            <person name="Oertli M."/>
            <person name="Naumann U."/>
            <person name="Petersen F."/>
            <person name="Wong J."/>
        </authorList>
    </citation>
    <scope>NUCLEOTIDE SEQUENCE</scope>
    <source>
        <strain evidence="1">GSM-AAB239-AS_SAM_17_03QT</strain>
    </source>
</reference>
<comment type="caution">
    <text evidence="1">The sequence shown here is derived from an EMBL/GenBank/DDBJ whole genome shotgun (WGS) entry which is preliminary data.</text>
</comment>